<reference evidence="6" key="1">
    <citation type="submission" date="2021-01" db="EMBL/GenBank/DDBJ databases">
        <authorList>
            <person name="Corre E."/>
            <person name="Pelletier E."/>
            <person name="Niang G."/>
            <person name="Scheremetjew M."/>
            <person name="Finn R."/>
            <person name="Kale V."/>
            <person name="Holt S."/>
            <person name="Cochrane G."/>
            <person name="Meng A."/>
            <person name="Brown T."/>
            <person name="Cohen L."/>
        </authorList>
    </citation>
    <scope>NUCLEOTIDE SEQUENCE</scope>
    <source>
        <strain evidence="6">CCMP 2712</strain>
    </source>
</reference>
<dbReference type="Pfam" id="PF00076">
    <property type="entry name" value="RRM_1"/>
    <property type="match status" value="2"/>
</dbReference>
<dbReference type="InterPro" id="IPR035979">
    <property type="entry name" value="RBD_domain_sf"/>
</dbReference>
<dbReference type="PANTHER" id="PTHR23236">
    <property type="entry name" value="EUKARYOTIC TRANSLATION INITIATION FACTOR 4B/4H"/>
    <property type="match status" value="1"/>
</dbReference>
<feature type="region of interest" description="Disordered" evidence="4">
    <location>
        <begin position="452"/>
        <end position="546"/>
    </location>
</feature>
<dbReference type="SUPFAM" id="SSF48452">
    <property type="entry name" value="TPR-like"/>
    <property type="match status" value="1"/>
</dbReference>
<keyword evidence="1" id="KW-0677">Repeat</keyword>
<feature type="compositionally biased region" description="Polar residues" evidence="4">
    <location>
        <begin position="268"/>
        <end position="278"/>
    </location>
</feature>
<organism evidence="6">
    <name type="scientific">Guillardia theta</name>
    <name type="common">Cryptophyte</name>
    <name type="synonym">Cryptomonas phi</name>
    <dbReference type="NCBI Taxonomy" id="55529"/>
    <lineage>
        <taxon>Eukaryota</taxon>
        <taxon>Cryptophyceae</taxon>
        <taxon>Pyrenomonadales</taxon>
        <taxon>Geminigeraceae</taxon>
        <taxon>Guillardia</taxon>
    </lineage>
</organism>
<feature type="compositionally biased region" description="Basic and acidic residues" evidence="4">
    <location>
        <begin position="204"/>
        <end position="236"/>
    </location>
</feature>
<dbReference type="EMBL" id="HBKN01022763">
    <property type="protein sequence ID" value="CAE2304602.1"/>
    <property type="molecule type" value="Transcribed_RNA"/>
</dbReference>
<keyword evidence="2 3" id="KW-0694">RNA-binding</keyword>
<dbReference type="InterPro" id="IPR011990">
    <property type="entry name" value="TPR-like_helical_dom_sf"/>
</dbReference>
<feature type="domain" description="RRM" evidence="5">
    <location>
        <begin position="280"/>
        <end position="364"/>
    </location>
</feature>
<feature type="compositionally biased region" description="Basic and acidic residues" evidence="4">
    <location>
        <begin position="244"/>
        <end position="262"/>
    </location>
</feature>
<proteinExistence type="predicted"/>
<dbReference type="InterPro" id="IPR000504">
    <property type="entry name" value="RRM_dom"/>
</dbReference>
<feature type="compositionally biased region" description="Basic and acidic residues" evidence="4">
    <location>
        <begin position="519"/>
        <end position="535"/>
    </location>
</feature>
<evidence type="ECO:0000313" key="6">
    <source>
        <dbReference type="EMBL" id="CAE2304602.1"/>
    </source>
</evidence>
<feature type="domain" description="RRM" evidence="5">
    <location>
        <begin position="377"/>
        <end position="453"/>
    </location>
</feature>
<gene>
    <name evidence="6" type="ORF">GTHE00462_LOCUS17890</name>
</gene>
<evidence type="ECO:0000256" key="2">
    <source>
        <dbReference type="ARBA" id="ARBA00022884"/>
    </source>
</evidence>
<evidence type="ECO:0000256" key="3">
    <source>
        <dbReference type="PROSITE-ProRule" id="PRU00176"/>
    </source>
</evidence>
<dbReference type="SUPFAM" id="SSF54928">
    <property type="entry name" value="RNA-binding domain, RBD"/>
    <property type="match status" value="2"/>
</dbReference>
<evidence type="ECO:0000256" key="4">
    <source>
        <dbReference type="SAM" id="MobiDB-lite"/>
    </source>
</evidence>
<feature type="compositionally biased region" description="Low complexity" evidence="4">
    <location>
        <begin position="456"/>
        <end position="477"/>
    </location>
</feature>
<dbReference type="Gene3D" id="1.25.40.10">
    <property type="entry name" value="Tetratricopeptide repeat domain"/>
    <property type="match status" value="1"/>
</dbReference>
<evidence type="ECO:0000259" key="5">
    <source>
        <dbReference type="PROSITE" id="PS50102"/>
    </source>
</evidence>
<dbReference type="PANTHER" id="PTHR23236:SF119">
    <property type="entry name" value="NUCLEAR RNA-BINDING PROTEIN SART-3"/>
    <property type="match status" value="1"/>
</dbReference>
<dbReference type="SMART" id="SM00360">
    <property type="entry name" value="RRM"/>
    <property type="match status" value="2"/>
</dbReference>
<name>A0A7S4KTS9_GUITH</name>
<dbReference type="Gene3D" id="3.30.70.330">
    <property type="match status" value="2"/>
</dbReference>
<protein>
    <recommendedName>
        <fullName evidence="5">RRM domain-containing protein</fullName>
    </recommendedName>
</protein>
<evidence type="ECO:0000256" key="1">
    <source>
        <dbReference type="ARBA" id="ARBA00022737"/>
    </source>
</evidence>
<feature type="compositionally biased region" description="Pro residues" evidence="4">
    <location>
        <begin position="506"/>
        <end position="515"/>
    </location>
</feature>
<sequence length="546" mass="61262">MCSKEMKEMKVLFQKATNEIKHYSPLQLVEILSAECDCARRSFTKLPEDSRNGSQEGNELRSTLKDSVKLLEEVKDESGARHLRGYWAEIEAFLFSDLDEAIKLWDSVLKGCQDLSLWCSVVDALRSCRRVGQARSFFKRGLNTLQSAPELASLCYRWLEFERREGDLETYGQARAKYATFAVTNPQVAVDDKVGRVAKKSREKKSDDPERAKRREEVMKKWAERKENSSKVEKKAPASKKRKQAEDSKDQESEEKAKRQKVDGGGQQPEQASSGESNLNTVFMQNLPHDAKDEDIKELFAQCCDGGKSLEEEIAAIRIVMDKHGSSKGFAYVDFKTEQAAKIALEKDGTEMKGRRVEVSKARELHSLNEQRDVDQRVLYVSGLSKNVSKESIKDHFSTVAEVLEVRLMRDRDGNLRGFCYVEFKDRAGAELSLQMDQTVFQGKKLRVAFSDPSRGRAASSKAANSGSAAPSAPRSSLNLVPRAVKRPQEPARPARRIQQAAHQPVPKPTEPSPSAPAEKAEDAASAAPKKDNDYFRQMFSKGANL</sequence>
<dbReference type="CDD" id="cd00590">
    <property type="entry name" value="RRM_SF"/>
    <property type="match status" value="1"/>
</dbReference>
<dbReference type="AlphaFoldDB" id="A0A7S4KTS9"/>
<feature type="region of interest" description="Disordered" evidence="4">
    <location>
        <begin position="193"/>
        <end position="278"/>
    </location>
</feature>
<dbReference type="PROSITE" id="PS50102">
    <property type="entry name" value="RRM"/>
    <property type="match status" value="2"/>
</dbReference>
<dbReference type="InterPro" id="IPR012677">
    <property type="entry name" value="Nucleotide-bd_a/b_plait_sf"/>
</dbReference>
<accession>A0A7S4KTS9</accession>
<dbReference type="GO" id="GO:0003723">
    <property type="term" value="F:RNA binding"/>
    <property type="evidence" value="ECO:0007669"/>
    <property type="project" value="UniProtKB-UniRule"/>
</dbReference>